<geneLocation type="plasmid" evidence="2 3">
    <name>pPNAP03</name>
</geneLocation>
<proteinExistence type="predicted"/>
<protein>
    <submittedName>
        <fullName evidence="2">Uncharacterized protein</fullName>
    </submittedName>
</protein>
<dbReference type="Proteomes" id="UP000000644">
    <property type="component" value="Plasmid pPNAP03"/>
</dbReference>
<evidence type="ECO:0000313" key="3">
    <source>
        <dbReference type="Proteomes" id="UP000000644"/>
    </source>
</evidence>
<accession>A1VWE7</accession>
<keyword evidence="2" id="KW-0614">Plasmid</keyword>
<evidence type="ECO:0000313" key="2">
    <source>
        <dbReference type="EMBL" id="ABM39975.1"/>
    </source>
</evidence>
<dbReference type="RefSeq" id="WP_011798346.1">
    <property type="nucleotide sequence ID" value="NC_008759.1"/>
</dbReference>
<name>A1VWE7_POLNA</name>
<sequence length="943" mass="104349">MSYPLNRMQNQVALEKERLMQTQAVLLKKKENIARLLRIGAKPSSGAPGELPAKARAEKPSPGLSAVLPQESPGEPARVGVGFDLYRDIDNAPITVSKTVEQLAGHLLQIPADKVEVALLWPGTLRSLACLHAVSTISRWHKGDKRGIRTLIYPARANVFQDLNHAQIDRLALAKLYAELYEPPREVNPKVLVPCREKDTFFTSLRSVRCGAGIALQPTIGEILPHYYSDQEFKGWASCAGDLLKNLKTRLGDLHHTRALNMDAIPALSAPDYAPDALFALGWRSGAEDLEKALRSLKKLGSPHAILVDVTRAARKNNPKWLRSTVRFLQVVADVWPKQRPGICIVADEPHLRNQLVQEMARLGAKNGGATLPAGSTGMALHGFPCATTKDGFLPAGAAEALTPQARDIQVAFTDTEAAKLIGQVDRLKKATSNPGSQELLGKVSRYLSQLSALPSSTRVLSEWLNQTGMPMAVREQYAWPSYRSKLRVLLQDPGYADKTRLEGVIKKCDAMWLAYEKGTPFARQLANLLDKHTGGTERCCVVFTRPTAKRLAERYFETYDGYPQGAGFEVLKDRVRMVVSGSPSAELGLRENETVVFAGLDENSLRSLMLEDGISARTHLLLTTRNAAYLKATLAVIDAMPAFKDLGPRVTGLLKQLPEFPEPSDRQFLAREDFVLPAFSFEQALATQSQDEESKDPDAWELVLENGRSVRRSPGAKVYIFDPLYGYTQTRGFRGVGVQDLQAGQRLFVMSGELREATEAALRDAGVDVSHDKQFEASLHHYHNRVLRGIAETLKKATLLEQARELRERLIAAPDAPQGFPAEGSIRHWLDVAGHMSANFQEQTSQAPRQAAHFSAFAKVIGFSALETVYFWKAVIQPLRGARRADGRRVSDAYSDMLMEPESVVVHKKMKPEVVSYLFSRAEENVYSIEAIKKPHSRELNA</sequence>
<gene>
    <name evidence="2" type="ordered locus">Pnap_4911</name>
</gene>
<dbReference type="OrthoDB" id="9121546at2"/>
<dbReference type="HOGENOM" id="CLU_343478_0_0_4"/>
<organism evidence="2 3">
    <name type="scientific">Polaromonas naphthalenivorans (strain CJ2)</name>
    <dbReference type="NCBI Taxonomy" id="365044"/>
    <lineage>
        <taxon>Bacteria</taxon>
        <taxon>Pseudomonadati</taxon>
        <taxon>Pseudomonadota</taxon>
        <taxon>Betaproteobacteria</taxon>
        <taxon>Burkholderiales</taxon>
        <taxon>Comamonadaceae</taxon>
        <taxon>Polaromonas</taxon>
    </lineage>
</organism>
<dbReference type="AlphaFoldDB" id="A1VWE7"/>
<dbReference type="KEGG" id="pna:Pnap_4911"/>
<reference evidence="3" key="1">
    <citation type="journal article" date="2009" name="Environ. Microbiol.">
        <title>The genome of Polaromonas naphthalenivorans strain CJ2, isolated from coal tar-contaminated sediment, reveals physiological and metabolic versatility and evolution through extensive horizontal gene transfer.</title>
        <authorList>
            <person name="Yagi J.M."/>
            <person name="Sims D."/>
            <person name="Brettin T."/>
            <person name="Bruce D."/>
            <person name="Madsen E.L."/>
        </authorList>
    </citation>
    <scope>NUCLEOTIDE SEQUENCE [LARGE SCALE GENOMIC DNA]</scope>
    <source>
        <strain evidence="3">CJ2</strain>
        <plasmid evidence="3">Plasmid pPNAP03</plasmid>
    </source>
</reference>
<evidence type="ECO:0000256" key="1">
    <source>
        <dbReference type="SAM" id="MobiDB-lite"/>
    </source>
</evidence>
<feature type="region of interest" description="Disordered" evidence="1">
    <location>
        <begin position="43"/>
        <end position="75"/>
    </location>
</feature>
<keyword evidence="3" id="KW-1185">Reference proteome</keyword>
<dbReference type="EMBL" id="CP000532">
    <property type="protein sequence ID" value="ABM39975.1"/>
    <property type="molecule type" value="Genomic_DNA"/>
</dbReference>